<protein>
    <recommendedName>
        <fullName evidence="3">Transposase</fullName>
    </recommendedName>
</protein>
<organism evidence="1 2">
    <name type="scientific">Rhamnusium bicolor</name>
    <dbReference type="NCBI Taxonomy" id="1586634"/>
    <lineage>
        <taxon>Eukaryota</taxon>
        <taxon>Metazoa</taxon>
        <taxon>Ecdysozoa</taxon>
        <taxon>Arthropoda</taxon>
        <taxon>Hexapoda</taxon>
        <taxon>Insecta</taxon>
        <taxon>Pterygota</taxon>
        <taxon>Neoptera</taxon>
        <taxon>Endopterygota</taxon>
        <taxon>Coleoptera</taxon>
        <taxon>Polyphaga</taxon>
        <taxon>Cucujiformia</taxon>
        <taxon>Chrysomeloidea</taxon>
        <taxon>Cerambycidae</taxon>
        <taxon>Lepturinae</taxon>
        <taxon>Rhagiini</taxon>
        <taxon>Rhamnusium</taxon>
    </lineage>
</organism>
<reference evidence="1" key="1">
    <citation type="journal article" date="2023" name="Insect Mol. Biol.">
        <title>Genome sequencing provides insights into the evolution of gene families encoding plant cell wall-degrading enzymes in longhorned beetles.</title>
        <authorList>
            <person name="Shin N.R."/>
            <person name="Okamura Y."/>
            <person name="Kirsch R."/>
            <person name="Pauchet Y."/>
        </authorList>
    </citation>
    <scope>NUCLEOTIDE SEQUENCE</scope>
    <source>
        <strain evidence="1">RBIC_L_NR</strain>
    </source>
</reference>
<comment type="caution">
    <text evidence="1">The sequence shown here is derived from an EMBL/GenBank/DDBJ whole genome shotgun (WGS) entry which is preliminary data.</text>
</comment>
<proteinExistence type="predicted"/>
<gene>
    <name evidence="1" type="ORF">NQ314_017813</name>
</gene>
<dbReference type="EMBL" id="JANEYF010004983">
    <property type="protein sequence ID" value="KAJ8929481.1"/>
    <property type="molecule type" value="Genomic_DNA"/>
</dbReference>
<evidence type="ECO:0000313" key="1">
    <source>
        <dbReference type="EMBL" id="KAJ8929481.1"/>
    </source>
</evidence>
<dbReference type="Proteomes" id="UP001162156">
    <property type="component" value="Unassembled WGS sequence"/>
</dbReference>
<keyword evidence="2" id="KW-1185">Reference proteome</keyword>
<sequence length="77" mass="8716">MRRHPRLSYRKPENTSIARAAALNKTNVDSFFKNYAEIQAKYNFSFDCIWNTDETGVTTGLQAPKVIAETGKNGVVY</sequence>
<evidence type="ECO:0008006" key="3">
    <source>
        <dbReference type="Google" id="ProtNLM"/>
    </source>
</evidence>
<name>A0AAV8WTI8_9CUCU</name>
<accession>A0AAV8WTI8</accession>
<dbReference type="AlphaFoldDB" id="A0AAV8WTI8"/>
<evidence type="ECO:0000313" key="2">
    <source>
        <dbReference type="Proteomes" id="UP001162156"/>
    </source>
</evidence>